<comment type="caution">
    <text evidence="1">The sequence shown here is derived from an EMBL/GenBank/DDBJ whole genome shotgun (WGS) entry which is preliminary data.</text>
</comment>
<reference evidence="1" key="1">
    <citation type="journal article" date="2021" name="Front. Plant Sci.">
        <title>Chromosome-Scale Genome Assembly for Chinese Sour Jujube and Insights Into Its Genome Evolution and Domestication Signature.</title>
        <authorList>
            <person name="Shen L.-Y."/>
            <person name="Luo H."/>
            <person name="Wang X.-L."/>
            <person name="Wang X.-M."/>
            <person name="Qiu X.-J."/>
            <person name="Liu H."/>
            <person name="Zhou S.-S."/>
            <person name="Jia K.-H."/>
            <person name="Nie S."/>
            <person name="Bao Y.-T."/>
            <person name="Zhang R.-G."/>
            <person name="Yun Q.-Z."/>
            <person name="Chai Y.-H."/>
            <person name="Lu J.-Y."/>
            <person name="Li Y."/>
            <person name="Zhao S.-W."/>
            <person name="Mao J.-F."/>
            <person name="Jia S.-G."/>
            <person name="Mao Y.-M."/>
        </authorList>
    </citation>
    <scope>NUCLEOTIDE SEQUENCE</scope>
    <source>
        <strain evidence="1">AT0</strain>
        <tissue evidence="1">Leaf</tissue>
    </source>
</reference>
<dbReference type="AlphaFoldDB" id="A0A978UM62"/>
<organism evidence="1 2">
    <name type="scientific">Ziziphus jujuba var. spinosa</name>
    <dbReference type="NCBI Taxonomy" id="714518"/>
    <lineage>
        <taxon>Eukaryota</taxon>
        <taxon>Viridiplantae</taxon>
        <taxon>Streptophyta</taxon>
        <taxon>Embryophyta</taxon>
        <taxon>Tracheophyta</taxon>
        <taxon>Spermatophyta</taxon>
        <taxon>Magnoliopsida</taxon>
        <taxon>eudicotyledons</taxon>
        <taxon>Gunneridae</taxon>
        <taxon>Pentapetalae</taxon>
        <taxon>rosids</taxon>
        <taxon>fabids</taxon>
        <taxon>Rosales</taxon>
        <taxon>Rhamnaceae</taxon>
        <taxon>Paliureae</taxon>
        <taxon>Ziziphus</taxon>
    </lineage>
</organism>
<dbReference type="Proteomes" id="UP000813462">
    <property type="component" value="Unassembled WGS sequence"/>
</dbReference>
<dbReference type="EMBL" id="JAEACU010000010">
    <property type="protein sequence ID" value="KAH7515914.1"/>
    <property type="molecule type" value="Genomic_DNA"/>
</dbReference>
<protein>
    <submittedName>
        <fullName evidence="1">Uncharacterized protein</fullName>
    </submittedName>
</protein>
<evidence type="ECO:0000313" key="1">
    <source>
        <dbReference type="EMBL" id="KAH7515914.1"/>
    </source>
</evidence>
<sequence>MRLVEELSEPYSIFTYLRRLSLLPNLLFCGLCKAKVKSFGQGIVAVLLPVQPPKMTNYIVDEHYIDVEPPILNKVKVGLLCY</sequence>
<name>A0A978UM62_ZIZJJ</name>
<evidence type="ECO:0000313" key="2">
    <source>
        <dbReference type="Proteomes" id="UP000813462"/>
    </source>
</evidence>
<proteinExistence type="predicted"/>
<gene>
    <name evidence="1" type="ORF">FEM48_Zijuj10G0078800</name>
</gene>
<accession>A0A978UM62</accession>